<dbReference type="Pfam" id="PF01048">
    <property type="entry name" value="PNP_UDP_1"/>
    <property type="match status" value="1"/>
</dbReference>
<dbReference type="InterPro" id="IPR056884">
    <property type="entry name" value="NPHP3-like_N"/>
</dbReference>
<evidence type="ECO:0000256" key="2">
    <source>
        <dbReference type="PROSITE-ProRule" id="PRU00023"/>
    </source>
</evidence>
<accession>A0ABR0RIB2</accession>
<organism evidence="5 6">
    <name type="scientific">Knufia obscura</name>
    <dbReference type="NCBI Taxonomy" id="1635080"/>
    <lineage>
        <taxon>Eukaryota</taxon>
        <taxon>Fungi</taxon>
        <taxon>Dikarya</taxon>
        <taxon>Ascomycota</taxon>
        <taxon>Pezizomycotina</taxon>
        <taxon>Eurotiomycetes</taxon>
        <taxon>Chaetothyriomycetidae</taxon>
        <taxon>Chaetothyriales</taxon>
        <taxon>Trichomeriaceae</taxon>
        <taxon>Knufia</taxon>
    </lineage>
</organism>
<keyword evidence="2" id="KW-0040">ANK repeat</keyword>
<dbReference type="PANTHER" id="PTHR46082:SF11">
    <property type="entry name" value="AAA+ ATPASE DOMAIN-CONTAINING PROTEIN-RELATED"/>
    <property type="match status" value="1"/>
</dbReference>
<dbReference type="Gene3D" id="3.40.50.1580">
    <property type="entry name" value="Nucleoside phosphorylase domain"/>
    <property type="match status" value="1"/>
</dbReference>
<evidence type="ECO:0000259" key="3">
    <source>
        <dbReference type="Pfam" id="PF01048"/>
    </source>
</evidence>
<dbReference type="PANTHER" id="PTHR46082">
    <property type="entry name" value="ATP/GTP-BINDING PROTEIN-RELATED"/>
    <property type="match status" value="1"/>
</dbReference>
<name>A0ABR0RIB2_9EURO</name>
<dbReference type="RefSeq" id="XP_064728085.1">
    <property type="nucleotide sequence ID" value="XM_064875821.1"/>
</dbReference>
<reference evidence="5 6" key="1">
    <citation type="journal article" date="2023" name="Res Sq">
        <title>Genomic and morphological characterization of Knufia obscura isolated from the Mars 2020 spacecraft assembly facility.</title>
        <authorList>
            <person name="Chander A.M."/>
            <person name="Teixeira M.M."/>
            <person name="Singh N.K."/>
            <person name="Williams M.P."/>
            <person name="Parker C.W."/>
            <person name="Leo P."/>
            <person name="Stajich J.E."/>
            <person name="Torok T."/>
            <person name="Tighe S."/>
            <person name="Mason C.E."/>
            <person name="Venkateswaran K."/>
        </authorList>
    </citation>
    <scope>NUCLEOTIDE SEQUENCE [LARGE SCALE GENOMIC DNA]</scope>
    <source>
        <strain evidence="5 6">CCFEE 5817</strain>
    </source>
</reference>
<feature type="repeat" description="ANK" evidence="2">
    <location>
        <begin position="946"/>
        <end position="978"/>
    </location>
</feature>
<dbReference type="SUPFAM" id="SSF53167">
    <property type="entry name" value="Purine and uridine phosphorylases"/>
    <property type="match status" value="1"/>
</dbReference>
<dbReference type="EMBL" id="JAVHJV010000009">
    <property type="protein sequence ID" value="KAK5939995.1"/>
    <property type="molecule type" value="Genomic_DNA"/>
</dbReference>
<comment type="caution">
    <text evidence="5">The sequence shown here is derived from an EMBL/GenBank/DDBJ whole genome shotgun (WGS) entry which is preliminary data.</text>
</comment>
<dbReference type="InterPro" id="IPR000845">
    <property type="entry name" value="Nucleoside_phosphorylase_d"/>
</dbReference>
<keyword evidence="1" id="KW-0677">Repeat</keyword>
<evidence type="ECO:0000313" key="5">
    <source>
        <dbReference type="EMBL" id="KAK5939995.1"/>
    </source>
</evidence>
<evidence type="ECO:0000256" key="1">
    <source>
        <dbReference type="ARBA" id="ARBA00022737"/>
    </source>
</evidence>
<sequence length="1527" mass="170517">MSAPSIDDYQIGIVCALFEELAAVKAMFDEVHNTSVAAEKNDNNSYALGRIHNHNVVVACLPDGQYGSVSAANVARDMARTFKQLRFGLLVGIGGGIPNPEADIRLGDVVVSKPSGTHGGVIQYDMGKAEEGGGWVRTGTLNAPPQLLLTALAQLRAQHLMEASPIPQYLEGMVQRYPKMKKTGYVHPGHDPIYHSSVTANTAARPAHEVSTPREGTSPEIHYGIVVSGNQVIKNAKKAKQLFDDHKAFCIEMEAAGLMNNFPCLVIRGISDYADGSKNDDWHKWASATAAAFAKELLSYLSPGETLRLEPIRQLQDIMQEQTHLVREHYQQQVAHNNWQAQSHEFVLNRDCLSAFYTCHYEEYKERISGRAQKTCLWVLDDSTYEQWLASSEDDLLWISADPYCGKSVLCKFLTEDDFKRSFSEDTIICYHFFQPEEVGGSLANALCAMLHQIFIKQSCLLKYALDDWKANDSKLRTNIDALWRVFWKVACNEEGTPIVCVLDALDDCCDTHRDRLLRELSRFCGQQQEVRRKTSRIKFLVTSRPYRDIVQALQELPACRRIRGEDKNVELHAEIGAVIQMQMKDLAVQQGLSSEVEERITSKLMGMQSRTYIWVSAVMHKVKSALQSSLWPEKEDFGHLFAPVRELYNSVLERGDGRVEIVKQALRIMLGARRPLTIGEIAIALDISLSGTPPTNLAELSMNPKRLERELRPWCGLFVFVNYEYYYVIHRTAAEYLLEVIQPECKEQHRHSLTAPEIMKEMTKICVTYLCFTDFDNNAFNFETNDQERSSNAEHTLFDLTPNPYRDFYRFCAEHWLDLVRHTEDILDESLMNKVSLLYQTSSNRYDLWTKYTLPGRYPRPEGTGMHLAAMNGHSRVLQSLIESAPRKVNDVSGSISAEVLRETLDEYQDQHITKFKRSLSTSSETSEAMSIRDVSSYSRPAPAVAATPLEHAAYHGHMKAVEVLLRHGADINADHAYHGALAAACRGSARQVFELLLDVRVDCNDGNPNVLTSKAFGADITHHVVTAIVENDDCGPELMKVLLNKRGETLVISTAIIDTALQGGETGKCFIEALISKRGHEIQVNEKLLHVIARTDPDQRLKWMERFLEIDSSILDNDDDFTTAMLSIFASSPGSGKTLRLLLGKVHGGFEITEKLLFEAISDQANLDALLSMPDGTQRSVTFTCELLIAVLAKPDYHAQTLAKFLPIAEQNALITDMFIVSILDELPAQLTEDHTTFLSLLLESGSRCNCVTENVLLCAVRHRSTAVPLELLLNKEGTPAVTEAVMSAVCSNTTTSNLIIDTLLAKRPAECRITDAVVAKVVEVPACAPYKLEYILGQTEQQYIAGQGLLTSVSENMVEMMMAWSSQSSSQTQDARSGQFSCAISRLSTTELHNFPTSCSRVMRFLVAHRDKKVTIDTSFVEAAIRLCDPSDLSIILRDINAHVAVTEGIMLIATKNHFFGRDLLKALLDTTDDQVMITTNMVKSIARVRDAKSRQAVCACLIATPGLNITPTAKATLQFLHKL</sequence>
<dbReference type="Gene3D" id="3.40.50.300">
    <property type="entry name" value="P-loop containing nucleotide triphosphate hydrolases"/>
    <property type="match status" value="1"/>
</dbReference>
<dbReference type="InterPro" id="IPR035994">
    <property type="entry name" value="Nucleoside_phosphorylase_sf"/>
</dbReference>
<dbReference type="Pfam" id="PF24883">
    <property type="entry name" value="NPHP3_N"/>
    <property type="match status" value="1"/>
</dbReference>
<dbReference type="PROSITE" id="PS50088">
    <property type="entry name" value="ANK_REPEAT"/>
    <property type="match status" value="1"/>
</dbReference>
<proteinExistence type="predicted"/>
<dbReference type="Gene3D" id="1.25.40.20">
    <property type="entry name" value="Ankyrin repeat-containing domain"/>
    <property type="match status" value="1"/>
</dbReference>
<keyword evidence="6" id="KW-1185">Reference proteome</keyword>
<dbReference type="Pfam" id="PF00023">
    <property type="entry name" value="Ank"/>
    <property type="match status" value="1"/>
</dbReference>
<gene>
    <name evidence="5" type="ORF">PMZ80_007413</name>
</gene>
<dbReference type="InterPro" id="IPR036770">
    <property type="entry name" value="Ankyrin_rpt-contain_sf"/>
</dbReference>
<dbReference type="SMART" id="SM00248">
    <property type="entry name" value="ANK"/>
    <property type="match status" value="3"/>
</dbReference>
<dbReference type="GeneID" id="90000862"/>
<protein>
    <recommendedName>
        <fullName evidence="7">Nucleoside phosphorylase domain-containing protein</fullName>
    </recommendedName>
</protein>
<dbReference type="InterPro" id="IPR002110">
    <property type="entry name" value="Ankyrin_rpt"/>
</dbReference>
<feature type="domain" description="Nephrocystin 3-like N-terminal" evidence="4">
    <location>
        <begin position="375"/>
        <end position="545"/>
    </location>
</feature>
<dbReference type="InterPro" id="IPR027417">
    <property type="entry name" value="P-loop_NTPase"/>
</dbReference>
<dbReference type="Proteomes" id="UP001334248">
    <property type="component" value="Unassembled WGS sequence"/>
</dbReference>
<evidence type="ECO:0000259" key="4">
    <source>
        <dbReference type="Pfam" id="PF24883"/>
    </source>
</evidence>
<dbReference type="PROSITE" id="PS50297">
    <property type="entry name" value="ANK_REP_REGION"/>
    <property type="match status" value="1"/>
</dbReference>
<evidence type="ECO:0008006" key="7">
    <source>
        <dbReference type="Google" id="ProtNLM"/>
    </source>
</evidence>
<evidence type="ECO:0000313" key="6">
    <source>
        <dbReference type="Proteomes" id="UP001334248"/>
    </source>
</evidence>
<dbReference type="SUPFAM" id="SSF48403">
    <property type="entry name" value="Ankyrin repeat"/>
    <property type="match status" value="1"/>
</dbReference>
<dbReference type="InterPro" id="IPR053137">
    <property type="entry name" value="NLR-like"/>
</dbReference>
<feature type="domain" description="Nucleoside phosphorylase" evidence="3">
    <location>
        <begin position="11"/>
        <end position="298"/>
    </location>
</feature>